<evidence type="ECO:0000313" key="6">
    <source>
        <dbReference type="Proteomes" id="UP000629596"/>
    </source>
</evidence>
<reference evidence="4 5" key="1">
    <citation type="submission" date="2018-07" db="EMBL/GenBank/DDBJ databases">
        <title>Parabacteroides acidifaciens nov. sp., isolated from human feces.</title>
        <authorList>
            <person name="Wang Y.J."/>
        </authorList>
    </citation>
    <scope>NUCLEOTIDE SEQUENCE [LARGE SCALE GENOMIC DNA]</scope>
    <source>
        <strain evidence="4 5">426-9</strain>
    </source>
</reference>
<evidence type="ECO:0000313" key="3">
    <source>
        <dbReference type="EMBL" id="MBC8603943.1"/>
    </source>
</evidence>
<dbReference type="AlphaFoldDB" id="A0A3D8H8L6"/>
<keyword evidence="6" id="KW-1185">Reference proteome</keyword>
<evidence type="ECO:0000256" key="1">
    <source>
        <dbReference type="SAM" id="MobiDB-lite"/>
    </source>
</evidence>
<keyword evidence="2" id="KW-0472">Membrane</keyword>
<keyword evidence="2" id="KW-1133">Transmembrane helix</keyword>
<reference evidence="3 6" key="2">
    <citation type="submission" date="2020-08" db="EMBL/GenBank/DDBJ databases">
        <title>Genome public.</title>
        <authorList>
            <person name="Liu C."/>
            <person name="Sun Q."/>
        </authorList>
    </citation>
    <scope>NUCLEOTIDE SEQUENCE [LARGE SCALE GENOMIC DNA]</scope>
    <source>
        <strain evidence="3 6">426_9</strain>
    </source>
</reference>
<sequence>MKTWHVIILCALCSCGTSKRSTEAERYRQAEIELSDSLFWRDKLERTELRMSEEMLNARIIITNWSQPDSIGRQYPTKTTEIDMSRQKNESDSTKVQSGSNAIQVKKQDIKIQDSETVKEDVKKDSRLVPVWVWWVLALGCVAVALLAWLVKRRK</sequence>
<dbReference type="Proteomes" id="UP000629596">
    <property type="component" value="Unassembled WGS sequence"/>
</dbReference>
<feature type="region of interest" description="Disordered" evidence="1">
    <location>
        <begin position="79"/>
        <end position="101"/>
    </location>
</feature>
<gene>
    <name evidence="4" type="ORF">DWU89_20275</name>
    <name evidence="3" type="ORF">H8784_19755</name>
</gene>
<name>A0A3D8H8L6_9BACT</name>
<feature type="transmembrane region" description="Helical" evidence="2">
    <location>
        <begin position="132"/>
        <end position="151"/>
    </location>
</feature>
<proteinExistence type="predicted"/>
<organism evidence="4 5">
    <name type="scientific">Parabacteroides acidifaciens</name>
    <dbReference type="NCBI Taxonomy" id="2290935"/>
    <lineage>
        <taxon>Bacteria</taxon>
        <taxon>Pseudomonadati</taxon>
        <taxon>Bacteroidota</taxon>
        <taxon>Bacteroidia</taxon>
        <taxon>Bacteroidales</taxon>
        <taxon>Tannerellaceae</taxon>
        <taxon>Parabacteroides</taxon>
    </lineage>
</organism>
<keyword evidence="2" id="KW-0812">Transmembrane</keyword>
<dbReference type="PROSITE" id="PS51257">
    <property type="entry name" value="PROKAR_LIPOPROTEIN"/>
    <property type="match status" value="1"/>
</dbReference>
<dbReference type="Proteomes" id="UP000256321">
    <property type="component" value="Unassembled WGS sequence"/>
</dbReference>
<accession>A0A3D8H8L6</accession>
<dbReference type="RefSeq" id="WP_115501436.1">
    <property type="nucleotide sequence ID" value="NZ_JACRTI010000108.1"/>
</dbReference>
<dbReference type="EMBL" id="JACRTI010000108">
    <property type="protein sequence ID" value="MBC8603943.1"/>
    <property type="molecule type" value="Genomic_DNA"/>
</dbReference>
<evidence type="ECO:0000313" key="4">
    <source>
        <dbReference type="EMBL" id="RDU47316.1"/>
    </source>
</evidence>
<protein>
    <submittedName>
        <fullName evidence="4">Uncharacterized protein</fullName>
    </submittedName>
</protein>
<feature type="compositionally biased region" description="Basic and acidic residues" evidence="1">
    <location>
        <begin position="80"/>
        <end position="93"/>
    </location>
</feature>
<comment type="caution">
    <text evidence="4">The sequence shown here is derived from an EMBL/GenBank/DDBJ whole genome shotgun (WGS) entry which is preliminary data.</text>
</comment>
<dbReference type="EMBL" id="QREV01000108">
    <property type="protein sequence ID" value="RDU47316.1"/>
    <property type="molecule type" value="Genomic_DNA"/>
</dbReference>
<evidence type="ECO:0000256" key="2">
    <source>
        <dbReference type="SAM" id="Phobius"/>
    </source>
</evidence>
<evidence type="ECO:0000313" key="5">
    <source>
        <dbReference type="Proteomes" id="UP000256321"/>
    </source>
</evidence>